<dbReference type="RefSeq" id="WP_008692928.1">
    <property type="nucleotide sequence ID" value="NZ_ANOG01000190.1"/>
</dbReference>
<name>M5RRI6_9BACT</name>
<evidence type="ECO:0000313" key="2">
    <source>
        <dbReference type="EMBL" id="EMI21806.1"/>
    </source>
</evidence>
<proteinExistence type="predicted"/>
<dbReference type="AlphaFoldDB" id="M5RRI6"/>
<keyword evidence="3" id="KW-1185">Reference proteome</keyword>
<dbReference type="OrthoDB" id="241541at2"/>
<sequence>GAHVLLADGSVQFITDSIDAGDRNADSISKDYNNEGRESPYGVWGALGSIGGKERIENDF</sequence>
<dbReference type="InterPro" id="IPR027558">
    <property type="entry name" value="Pre_pil_HX9DG_C"/>
</dbReference>
<protein>
    <submittedName>
        <fullName evidence="2">Protein containing DUF1559</fullName>
    </submittedName>
</protein>
<dbReference type="Pfam" id="PF07596">
    <property type="entry name" value="SBP_bac_10"/>
    <property type="match status" value="1"/>
</dbReference>
<evidence type="ECO:0000259" key="1">
    <source>
        <dbReference type="Pfam" id="PF07596"/>
    </source>
</evidence>
<reference evidence="2 3" key="1">
    <citation type="journal article" date="2013" name="Mar. Genomics">
        <title>Expression of sulfatases in Rhodopirellula baltica and the diversity of sulfatases in the genus Rhodopirellula.</title>
        <authorList>
            <person name="Wegner C.E."/>
            <person name="Richter-Heitmann T."/>
            <person name="Klindworth A."/>
            <person name="Klockow C."/>
            <person name="Richter M."/>
            <person name="Achstetter T."/>
            <person name="Glockner F.O."/>
            <person name="Harder J."/>
        </authorList>
    </citation>
    <scope>NUCLEOTIDE SEQUENCE [LARGE SCALE GENOMIC DNA]</scope>
    <source>
        <strain evidence="2 3">SM1</strain>
    </source>
</reference>
<accession>M5RRI6</accession>
<feature type="non-terminal residue" evidence="2">
    <location>
        <position position="1"/>
    </location>
</feature>
<organism evidence="2 3">
    <name type="scientific">Rhodopirellula maiorica SM1</name>
    <dbReference type="NCBI Taxonomy" id="1265738"/>
    <lineage>
        <taxon>Bacteria</taxon>
        <taxon>Pseudomonadati</taxon>
        <taxon>Planctomycetota</taxon>
        <taxon>Planctomycetia</taxon>
        <taxon>Pirellulales</taxon>
        <taxon>Pirellulaceae</taxon>
        <taxon>Novipirellula</taxon>
    </lineage>
</organism>
<dbReference type="Proteomes" id="UP000011991">
    <property type="component" value="Unassembled WGS sequence"/>
</dbReference>
<feature type="domain" description="DUF1559" evidence="1">
    <location>
        <begin position="1"/>
        <end position="20"/>
    </location>
</feature>
<dbReference type="InterPro" id="IPR011453">
    <property type="entry name" value="DUF1559"/>
</dbReference>
<dbReference type="EMBL" id="ANOG01000190">
    <property type="protein sequence ID" value="EMI21806.1"/>
    <property type="molecule type" value="Genomic_DNA"/>
</dbReference>
<gene>
    <name evidence="2" type="ORF">RMSM_01282</name>
</gene>
<comment type="caution">
    <text evidence="2">The sequence shown here is derived from an EMBL/GenBank/DDBJ whole genome shotgun (WGS) entry which is preliminary data.</text>
</comment>
<dbReference type="NCBIfam" id="TIGR04294">
    <property type="entry name" value="pre_pil_HX9DG"/>
    <property type="match status" value="1"/>
</dbReference>
<evidence type="ECO:0000313" key="3">
    <source>
        <dbReference type="Proteomes" id="UP000011991"/>
    </source>
</evidence>